<dbReference type="OrthoDB" id="2013972at2759"/>
<dbReference type="PANTHER" id="PTHR43591:SF106">
    <property type="entry name" value="S-ADENOSYL-L-METHIONINE-DEPENDENT METHYLTRANSFERASE"/>
    <property type="match status" value="1"/>
</dbReference>
<evidence type="ECO:0008006" key="5">
    <source>
        <dbReference type="Google" id="ProtNLM"/>
    </source>
</evidence>
<evidence type="ECO:0000313" key="4">
    <source>
        <dbReference type="Proteomes" id="UP001140502"/>
    </source>
</evidence>
<keyword evidence="4" id="KW-1185">Reference proteome</keyword>
<dbReference type="AlphaFoldDB" id="A0A9W8W8K4"/>
<dbReference type="SUPFAM" id="SSF53335">
    <property type="entry name" value="S-adenosyl-L-methionine-dependent methyltransferases"/>
    <property type="match status" value="1"/>
</dbReference>
<reference evidence="3" key="1">
    <citation type="submission" date="2022-10" db="EMBL/GenBank/DDBJ databases">
        <title>Tapping the CABI collections for fungal endophytes: first genome assemblies for Collariella, Neodidymelliopsis, Ascochyta clinopodiicola, Didymella pomorum, Didymosphaeria variabile, Neocosmospora piperis and Neocucurbitaria cava.</title>
        <authorList>
            <person name="Hill R."/>
        </authorList>
    </citation>
    <scope>NUCLEOTIDE SEQUENCE</scope>
    <source>
        <strain evidence="3">IMI 366586</strain>
    </source>
</reference>
<evidence type="ECO:0000256" key="2">
    <source>
        <dbReference type="SAM" id="MobiDB-lite"/>
    </source>
</evidence>
<dbReference type="CDD" id="cd02440">
    <property type="entry name" value="AdoMet_MTases"/>
    <property type="match status" value="1"/>
</dbReference>
<feature type="region of interest" description="Disordered" evidence="2">
    <location>
        <begin position="1"/>
        <end position="20"/>
    </location>
</feature>
<evidence type="ECO:0000313" key="3">
    <source>
        <dbReference type="EMBL" id="KAJ4315665.1"/>
    </source>
</evidence>
<dbReference type="Proteomes" id="UP001140502">
    <property type="component" value="Unassembled WGS sequence"/>
</dbReference>
<accession>A0A9W8W8K4</accession>
<comment type="caution">
    <text evidence="3">The sequence shown here is derived from an EMBL/GenBank/DDBJ whole genome shotgun (WGS) entry which is preliminary data.</text>
</comment>
<gene>
    <name evidence="3" type="ORF">N0V84_008264</name>
</gene>
<dbReference type="PANTHER" id="PTHR43591">
    <property type="entry name" value="METHYLTRANSFERASE"/>
    <property type="match status" value="1"/>
</dbReference>
<evidence type="ECO:0000256" key="1">
    <source>
        <dbReference type="ARBA" id="ARBA00038158"/>
    </source>
</evidence>
<feature type="compositionally biased region" description="Acidic residues" evidence="2">
    <location>
        <begin position="1"/>
        <end position="11"/>
    </location>
</feature>
<dbReference type="EMBL" id="JAPEUR010000198">
    <property type="protein sequence ID" value="KAJ4315665.1"/>
    <property type="molecule type" value="Genomic_DNA"/>
</dbReference>
<name>A0A9W8W8K4_9HYPO</name>
<dbReference type="GO" id="GO:0008168">
    <property type="term" value="F:methyltransferase activity"/>
    <property type="evidence" value="ECO:0007669"/>
    <property type="project" value="TreeGrafter"/>
</dbReference>
<dbReference type="InterPro" id="IPR029063">
    <property type="entry name" value="SAM-dependent_MTases_sf"/>
</dbReference>
<dbReference type="Pfam" id="PF13489">
    <property type="entry name" value="Methyltransf_23"/>
    <property type="match status" value="1"/>
</dbReference>
<protein>
    <recommendedName>
        <fullName evidence="5">Methyltransferase</fullName>
    </recommendedName>
</protein>
<comment type="similarity">
    <text evidence="1">Belongs to the methyltransferase superfamily. LaeA methyltransferase family.</text>
</comment>
<sequence>MDRNDTEEDPSSDYGDSIQTSEFTSVNTRELYSYEHGRRYQGFLQGRYGLPNDDAEQVREGLKHKLYLDYLMDGKLFLAPIGDYPQKIVDLGTGVGLWAQDMAENFPSARVIGTDLSPIQPHWTPPNVEFRVEDLEDDNRPWTRIYADADLIHIRALLQTLRKPRQLIQRSFDELRPGGWIEIHEVISRVSSEDGTADDHPMNKFYDLVEGHFTTIYGWNLSFSNQIAETLEEVGFTNINKRRQSTPIGRWHSEAKMREIGIFTQNITEDWITAMLGRPDAMGLSEDEADELAHSVFEAFSNPRIHAQLGWVDFWAQKPLS</sequence>
<organism evidence="3 4">
    <name type="scientific">Fusarium piperis</name>
    <dbReference type="NCBI Taxonomy" id="1435070"/>
    <lineage>
        <taxon>Eukaryota</taxon>
        <taxon>Fungi</taxon>
        <taxon>Dikarya</taxon>
        <taxon>Ascomycota</taxon>
        <taxon>Pezizomycotina</taxon>
        <taxon>Sordariomycetes</taxon>
        <taxon>Hypocreomycetidae</taxon>
        <taxon>Hypocreales</taxon>
        <taxon>Nectriaceae</taxon>
        <taxon>Fusarium</taxon>
        <taxon>Fusarium solani species complex</taxon>
    </lineage>
</organism>
<dbReference type="Gene3D" id="3.40.50.150">
    <property type="entry name" value="Vaccinia Virus protein VP39"/>
    <property type="match status" value="1"/>
</dbReference>
<proteinExistence type="inferred from homology"/>